<dbReference type="AlphaFoldDB" id="A0AAD0E4B1"/>
<accession>A0AAD0E4B1</accession>
<organism evidence="1 2">
    <name type="scientific">Candidatus Planktophila lacus</name>
    <dbReference type="NCBI Taxonomy" id="1884913"/>
    <lineage>
        <taxon>Bacteria</taxon>
        <taxon>Bacillati</taxon>
        <taxon>Actinomycetota</taxon>
        <taxon>Actinomycetes</taxon>
        <taxon>Candidatus Nanopelagicales</taxon>
        <taxon>Candidatus Nanopelagicaceae</taxon>
        <taxon>Candidatus Planktophila</taxon>
    </lineage>
</organism>
<evidence type="ECO:0000313" key="1">
    <source>
        <dbReference type="EMBL" id="ASY10878.1"/>
    </source>
</evidence>
<proteinExistence type="predicted"/>
<dbReference type="KEGG" id="plan:A1s21148_05125"/>
<name>A0AAD0E4B1_9ACTN</name>
<reference evidence="1 2" key="1">
    <citation type="submission" date="2016-07" db="EMBL/GenBank/DDBJ databases">
        <title>High microdiversification within the ubiquitous acI lineage of Actinobacteria.</title>
        <authorList>
            <person name="Neuenschwander S.M."/>
            <person name="Salcher M."/>
            <person name="Ghai R."/>
            <person name="Pernthaler J."/>
        </authorList>
    </citation>
    <scope>NUCLEOTIDE SEQUENCE [LARGE SCALE GENOMIC DNA]</scope>
    <source>
        <strain evidence="1">MMS-21-148</strain>
    </source>
</reference>
<gene>
    <name evidence="1" type="ORF">A1s21148_05125</name>
</gene>
<keyword evidence="2" id="KW-1185">Reference proteome</keyword>
<dbReference type="Proteomes" id="UP000217144">
    <property type="component" value="Chromosome"/>
</dbReference>
<dbReference type="EMBL" id="CP016769">
    <property type="protein sequence ID" value="ASY10878.1"/>
    <property type="molecule type" value="Genomic_DNA"/>
</dbReference>
<sequence length="267" mass="29679">MLLNENFPEHEFFSTGVKAIYGTPIMDSVLAAAKEWGLNATKKSSTTIFNDEAQILSSDLIVVAEADQKMAITELGYKNVLRSYDEIFEDQDFTPRDPEGLAFDAMKRELGKVAAVSLRAVLDLGGYAHKNPVIAVIPHGVSDLGMALAHAQLERVNRGAILIDGDIRAPHDAEIANAGLERVFFDIQKLDEYDFAALSSNQILTHVREVDFPEKFFIKEQWRNFLAKMSQVAPVVVVTAPRHSHMRKLADSYLASYMADEFSVISC</sequence>
<evidence type="ECO:0000313" key="2">
    <source>
        <dbReference type="Proteomes" id="UP000217144"/>
    </source>
</evidence>
<protein>
    <submittedName>
        <fullName evidence="1">Uncharacterized protein</fullName>
    </submittedName>
</protein>